<dbReference type="EMBL" id="JBHOMY010000013">
    <property type="protein sequence ID" value="MFC1456395.1"/>
    <property type="molecule type" value="Genomic_DNA"/>
</dbReference>
<dbReference type="Proteomes" id="UP001593940">
    <property type="component" value="Unassembled WGS sequence"/>
</dbReference>
<protein>
    <recommendedName>
        <fullName evidence="3">Helix-turn-helix domain-containing protein</fullName>
    </recommendedName>
</protein>
<dbReference type="RefSeq" id="WP_377029167.1">
    <property type="nucleotide sequence ID" value="NZ_JBHOMY010000013.1"/>
</dbReference>
<organism evidence="1 2">
    <name type="scientific">Microvirga arabica</name>
    <dbReference type="NCBI Taxonomy" id="1128671"/>
    <lineage>
        <taxon>Bacteria</taxon>
        <taxon>Pseudomonadati</taxon>
        <taxon>Pseudomonadota</taxon>
        <taxon>Alphaproteobacteria</taxon>
        <taxon>Hyphomicrobiales</taxon>
        <taxon>Methylobacteriaceae</taxon>
        <taxon>Microvirga</taxon>
    </lineage>
</organism>
<reference evidence="1 2" key="1">
    <citation type="submission" date="2024-09" db="EMBL/GenBank/DDBJ databases">
        <title>Nodulacao em especies de Leguminosae Basais da Amazonia e Caracterizacao dos Rizobios e Bacterias Associadas aos Nodulos.</title>
        <authorList>
            <person name="Jambeiro I.C.A."/>
            <person name="Lopes I.S."/>
            <person name="Aguiar E.R.G.R."/>
            <person name="Santos A.F.J."/>
            <person name="Dos Santos J.M.F."/>
            <person name="Gross E."/>
        </authorList>
    </citation>
    <scope>NUCLEOTIDE SEQUENCE [LARGE SCALE GENOMIC DNA]</scope>
    <source>
        <strain evidence="1 2">BRUESC1165</strain>
    </source>
</reference>
<gene>
    <name evidence="1" type="ORF">ACETIH_06595</name>
</gene>
<comment type="caution">
    <text evidence="1">The sequence shown here is derived from an EMBL/GenBank/DDBJ whole genome shotgun (WGS) entry which is preliminary data.</text>
</comment>
<proteinExistence type="predicted"/>
<sequence>MYLPHYMLRSPAWRTLSTTARSVYLELSLLYNGSNNGRIALSARDAAERVRCSKNTAARAFLELEQKGFIRCLQRGHFDRKSRHAAEYCLTLHACNRTGERASKRFMSWRPDQEKFVAGVTRDTDGVTTGTV</sequence>
<evidence type="ECO:0008006" key="3">
    <source>
        <dbReference type="Google" id="ProtNLM"/>
    </source>
</evidence>
<accession>A0ABV6Y5C6</accession>
<keyword evidence="2" id="KW-1185">Reference proteome</keyword>
<evidence type="ECO:0000313" key="2">
    <source>
        <dbReference type="Proteomes" id="UP001593940"/>
    </source>
</evidence>
<name>A0ABV6Y5C6_9HYPH</name>
<evidence type="ECO:0000313" key="1">
    <source>
        <dbReference type="EMBL" id="MFC1456395.1"/>
    </source>
</evidence>